<gene>
    <name evidence="2" type="ORF">Q8A64_04160</name>
</gene>
<evidence type="ECO:0000313" key="3">
    <source>
        <dbReference type="Proteomes" id="UP001225596"/>
    </source>
</evidence>
<dbReference type="RefSeq" id="WP_338435538.1">
    <property type="nucleotide sequence ID" value="NZ_JAUYVH010000002.1"/>
</dbReference>
<evidence type="ECO:0000313" key="2">
    <source>
        <dbReference type="EMBL" id="MDQ9169600.1"/>
    </source>
</evidence>
<protein>
    <submittedName>
        <fullName evidence="2">Uncharacterized protein</fullName>
    </submittedName>
</protein>
<reference evidence="2 3" key="1">
    <citation type="submission" date="2023-08" db="EMBL/GenBank/DDBJ databases">
        <title>Oxalobacteraceae gen .nov., isolated from river sludge outside the plant.</title>
        <authorList>
            <person name="Zhao S.Y."/>
        </authorList>
    </citation>
    <scope>NUCLEOTIDE SEQUENCE [LARGE SCALE GENOMIC DNA]</scope>
    <source>
        <strain evidence="2 3">R-40</strain>
    </source>
</reference>
<accession>A0ABU1BKS8</accession>
<evidence type="ECO:0000256" key="1">
    <source>
        <dbReference type="SAM" id="Phobius"/>
    </source>
</evidence>
<comment type="caution">
    <text evidence="2">The sequence shown here is derived from an EMBL/GenBank/DDBJ whole genome shotgun (WGS) entry which is preliminary data.</text>
</comment>
<feature type="transmembrane region" description="Helical" evidence="1">
    <location>
        <begin position="20"/>
        <end position="47"/>
    </location>
</feature>
<proteinExistence type="predicted"/>
<feature type="transmembrane region" description="Helical" evidence="1">
    <location>
        <begin position="59"/>
        <end position="88"/>
    </location>
</feature>
<sequence length="129" mass="14069">MPYLSIRDVLDKEKKHYRLIQLPLAFVTSMGSLCLIAFASMSAYSFLDKPIPTGPVNELIGYASGALFVAALILSGTLSVLMSIKYLLRVRAELRAKVISVAIINRISAKANEEKTVGRASSPLIKVRS</sequence>
<keyword evidence="1" id="KW-0812">Transmembrane</keyword>
<dbReference type="EMBL" id="JAUYVH010000002">
    <property type="protein sequence ID" value="MDQ9169600.1"/>
    <property type="molecule type" value="Genomic_DNA"/>
</dbReference>
<organism evidence="2 3">
    <name type="scientific">Keguizhuia sedimenti</name>
    <dbReference type="NCBI Taxonomy" id="3064264"/>
    <lineage>
        <taxon>Bacteria</taxon>
        <taxon>Pseudomonadati</taxon>
        <taxon>Pseudomonadota</taxon>
        <taxon>Betaproteobacteria</taxon>
        <taxon>Burkholderiales</taxon>
        <taxon>Oxalobacteraceae</taxon>
        <taxon>Keguizhuia</taxon>
    </lineage>
</organism>
<keyword evidence="1" id="KW-1133">Transmembrane helix</keyword>
<name>A0ABU1BKS8_9BURK</name>
<keyword evidence="3" id="KW-1185">Reference proteome</keyword>
<keyword evidence="1" id="KW-0472">Membrane</keyword>
<dbReference type="Proteomes" id="UP001225596">
    <property type="component" value="Unassembled WGS sequence"/>
</dbReference>